<evidence type="ECO:0000256" key="1">
    <source>
        <dbReference type="SAM" id="SignalP"/>
    </source>
</evidence>
<feature type="chain" id="PRO_5040181417" description="AA1-like domain-containing protein" evidence="1">
    <location>
        <begin position="20"/>
        <end position="184"/>
    </location>
</feature>
<name>A0A9P4HVV3_9PEZI</name>
<sequence>MQALTFLLCLVSASPLASALSIPKRAVNLTTFEIPTMSSHFMGANSGIGNGEWPPNAAFNSTLSFVVNYASLSGGAPLNVTCSGNWTESSPPTTWNLCPNSVVSWRFDNFTSPGDFVLEVSRQVSRLSAYAGKVNVTSDDAGDPTSYLTCLEGEPYDGIRCNLDGMLSSTKQPISIAASPAPAA</sequence>
<dbReference type="AlphaFoldDB" id="A0A9P4HVV3"/>
<comment type="caution">
    <text evidence="2">The sequence shown here is derived from an EMBL/GenBank/DDBJ whole genome shotgun (WGS) entry which is preliminary data.</text>
</comment>
<dbReference type="OrthoDB" id="3922703at2759"/>
<reference evidence="2" key="1">
    <citation type="journal article" date="2020" name="Stud. Mycol.">
        <title>101 Dothideomycetes genomes: a test case for predicting lifestyles and emergence of pathogens.</title>
        <authorList>
            <person name="Haridas S."/>
            <person name="Albert R."/>
            <person name="Binder M."/>
            <person name="Bloem J."/>
            <person name="Labutti K."/>
            <person name="Salamov A."/>
            <person name="Andreopoulos B."/>
            <person name="Baker S."/>
            <person name="Barry K."/>
            <person name="Bills G."/>
            <person name="Bluhm B."/>
            <person name="Cannon C."/>
            <person name="Castanera R."/>
            <person name="Culley D."/>
            <person name="Daum C."/>
            <person name="Ezra D."/>
            <person name="Gonzalez J."/>
            <person name="Henrissat B."/>
            <person name="Kuo A."/>
            <person name="Liang C."/>
            <person name="Lipzen A."/>
            <person name="Lutzoni F."/>
            <person name="Magnuson J."/>
            <person name="Mondo S."/>
            <person name="Nolan M."/>
            <person name="Ohm R."/>
            <person name="Pangilinan J."/>
            <person name="Park H.-J."/>
            <person name="Ramirez L."/>
            <person name="Alfaro M."/>
            <person name="Sun H."/>
            <person name="Tritt A."/>
            <person name="Yoshinaga Y."/>
            <person name="Zwiers L.-H."/>
            <person name="Turgeon B."/>
            <person name="Goodwin S."/>
            <person name="Spatafora J."/>
            <person name="Crous P."/>
            <person name="Grigoriev I."/>
        </authorList>
    </citation>
    <scope>NUCLEOTIDE SEQUENCE</scope>
    <source>
        <strain evidence="2">CBS 121410</strain>
    </source>
</reference>
<keyword evidence="3" id="KW-1185">Reference proteome</keyword>
<dbReference type="Proteomes" id="UP000799776">
    <property type="component" value="Unassembled WGS sequence"/>
</dbReference>
<evidence type="ECO:0000313" key="3">
    <source>
        <dbReference type="Proteomes" id="UP000799776"/>
    </source>
</evidence>
<keyword evidence="1" id="KW-0732">Signal</keyword>
<protein>
    <recommendedName>
        <fullName evidence="4">AA1-like domain-containing protein</fullName>
    </recommendedName>
</protein>
<proteinExistence type="predicted"/>
<feature type="signal peptide" evidence="1">
    <location>
        <begin position="1"/>
        <end position="19"/>
    </location>
</feature>
<evidence type="ECO:0000313" key="2">
    <source>
        <dbReference type="EMBL" id="KAF2087708.1"/>
    </source>
</evidence>
<evidence type="ECO:0008006" key="4">
    <source>
        <dbReference type="Google" id="ProtNLM"/>
    </source>
</evidence>
<dbReference type="EMBL" id="ML978719">
    <property type="protein sequence ID" value="KAF2087708.1"/>
    <property type="molecule type" value="Genomic_DNA"/>
</dbReference>
<gene>
    <name evidence="2" type="ORF">K490DRAFT_56796</name>
</gene>
<organism evidence="2 3">
    <name type="scientific">Saccharata proteae CBS 121410</name>
    <dbReference type="NCBI Taxonomy" id="1314787"/>
    <lineage>
        <taxon>Eukaryota</taxon>
        <taxon>Fungi</taxon>
        <taxon>Dikarya</taxon>
        <taxon>Ascomycota</taxon>
        <taxon>Pezizomycotina</taxon>
        <taxon>Dothideomycetes</taxon>
        <taxon>Dothideomycetes incertae sedis</taxon>
        <taxon>Botryosphaeriales</taxon>
        <taxon>Saccharataceae</taxon>
        <taxon>Saccharata</taxon>
    </lineage>
</organism>
<accession>A0A9P4HVV3</accession>